<gene>
    <name evidence="2" type="ORF">Cri9333_4575</name>
</gene>
<dbReference type="GO" id="GO:0006508">
    <property type="term" value="P:proteolysis"/>
    <property type="evidence" value="ECO:0007669"/>
    <property type="project" value="InterPro"/>
</dbReference>
<dbReference type="GO" id="GO:0004197">
    <property type="term" value="F:cysteine-type endopeptidase activity"/>
    <property type="evidence" value="ECO:0007669"/>
    <property type="project" value="InterPro"/>
</dbReference>
<dbReference type="EMBL" id="CP003620">
    <property type="protein sequence ID" value="AFZ15355.1"/>
    <property type="molecule type" value="Genomic_DNA"/>
</dbReference>
<dbReference type="InterPro" id="IPR006311">
    <property type="entry name" value="TAT_signal"/>
</dbReference>
<dbReference type="PATRIC" id="fig|1173022.3.peg.4940"/>
<reference evidence="2 3" key="1">
    <citation type="submission" date="2012-06" db="EMBL/GenBank/DDBJ databases">
        <title>Finished chromosome of genome of Crinalium epipsammum PCC 9333.</title>
        <authorList>
            <consortium name="US DOE Joint Genome Institute"/>
            <person name="Gugger M."/>
            <person name="Coursin T."/>
            <person name="Rippka R."/>
            <person name="Tandeau De Marsac N."/>
            <person name="Huntemann M."/>
            <person name="Wei C.-L."/>
            <person name="Han J."/>
            <person name="Detter J.C."/>
            <person name="Han C."/>
            <person name="Tapia R."/>
            <person name="Davenport K."/>
            <person name="Daligault H."/>
            <person name="Erkkila T."/>
            <person name="Gu W."/>
            <person name="Munk A.C.C."/>
            <person name="Teshima H."/>
            <person name="Xu Y."/>
            <person name="Chain P."/>
            <person name="Chen A."/>
            <person name="Krypides N."/>
            <person name="Mavromatis K."/>
            <person name="Markowitz V."/>
            <person name="Szeto E."/>
            <person name="Ivanova N."/>
            <person name="Mikhailova N."/>
            <person name="Ovchinnikova G."/>
            <person name="Pagani I."/>
            <person name="Pati A."/>
            <person name="Goodwin L."/>
            <person name="Peters L."/>
            <person name="Pitluck S."/>
            <person name="Woyke T."/>
            <person name="Kerfeld C."/>
        </authorList>
    </citation>
    <scope>NUCLEOTIDE SEQUENCE [LARGE SCALE GENOMIC DNA]</scope>
    <source>
        <strain evidence="2 3">PCC 9333</strain>
    </source>
</reference>
<evidence type="ECO:0000259" key="1">
    <source>
        <dbReference type="Pfam" id="PF00656"/>
    </source>
</evidence>
<feature type="domain" description="Peptidase C14 caspase" evidence="1">
    <location>
        <begin position="58"/>
        <end position="337"/>
    </location>
</feature>
<dbReference type="HOGENOM" id="CLU_023909_0_0_3"/>
<dbReference type="GO" id="GO:0005737">
    <property type="term" value="C:cytoplasm"/>
    <property type="evidence" value="ECO:0007669"/>
    <property type="project" value="TreeGrafter"/>
</dbReference>
<dbReference type="eggNOG" id="COG4249">
    <property type="taxonomic scope" value="Bacteria"/>
</dbReference>
<dbReference type="InterPro" id="IPR050452">
    <property type="entry name" value="Metacaspase"/>
</dbReference>
<proteinExistence type="predicted"/>
<sequence length="804" mass="87365">MQSKSESMGLKRRTFLQQAGLALLALELSDAALAVMGQSLAKPLFDRYYQALAEPTTRKLALLVGINQYPRSGETRNVVPLQGCVTDVELQRELLIHRFGFQASDILTLTDQQATRENIETAFLEHLSNQAKPDDVVLFHFSGYGSRVNLNSEVQSGEPLISTLKSQIQNALVAVDGMQPTQGNYLLEETLFLLLRSLTTDQVTTVLDTSYTLPDSPLQGNLRIRTHPAVYSQQPTEELDFQSQLLLRLNTTRQQLEGQLNFNQMPGILLNASSANQPAMEVTWGEFSAGLFTSALTQYLWQATPQTTIKVSLSRATEAINQLVGKQQQPQINGSKSQEDYLLAYNLIPENIGADGVVIAVEDSGKIAQLWLGGLPLKVLANYGVNSVFSVVSSEDNVDIPADSTSATGITKPLQLQIRGREALTAKARLISLDISDRQLQIGQLVQESLRVLPRNLGLTVAIDASLERIERVDATSAFGNLKSVTSVIKAGEQPADYIFSKVASTDSTQQVEEAIIRDNSNLANANNESASTSLIVPTSEAKYGLFSLANTTVPNTLGVASETVKAAVNRLKPKLKTLLAAKLWRLTVNEGSSRLGVAASLEMLAPEAKVLIERSTIRAGISKQQAGVNHQTNIIDSSTLGMVTVANGSRICYRVHNYSDRTLYFMLVGLDSSSNAIALSLLKDTFIPAGQTLSIPQSTSSFEWLIHEATGLTETFLICSIAPFPQAKAALEAAIINTEERIEKLVNPLDVTIAILQDLHQASALVQRQEIVSLAAETSSTSSDSYALDVQAWATLSFVYQVS</sequence>
<dbReference type="PANTHER" id="PTHR48104">
    <property type="entry name" value="METACASPASE-4"/>
    <property type="match status" value="1"/>
</dbReference>
<protein>
    <submittedName>
        <fullName evidence="2">Peptidase C14 caspase catalytic subunit p20</fullName>
    </submittedName>
</protein>
<dbReference type="PROSITE" id="PS51318">
    <property type="entry name" value="TAT"/>
    <property type="match status" value="1"/>
</dbReference>
<dbReference type="Pfam" id="PF00656">
    <property type="entry name" value="Peptidase_C14"/>
    <property type="match status" value="1"/>
</dbReference>
<accession>K9W7A9</accession>
<evidence type="ECO:0000313" key="2">
    <source>
        <dbReference type="EMBL" id="AFZ15355.1"/>
    </source>
</evidence>
<evidence type="ECO:0000313" key="3">
    <source>
        <dbReference type="Proteomes" id="UP000010472"/>
    </source>
</evidence>
<dbReference type="InterPro" id="IPR029030">
    <property type="entry name" value="Caspase-like_dom_sf"/>
</dbReference>
<name>K9W7A9_9CYAN</name>
<dbReference type="AlphaFoldDB" id="K9W7A9"/>
<dbReference type="Proteomes" id="UP000010472">
    <property type="component" value="Chromosome"/>
</dbReference>
<organism evidence="2 3">
    <name type="scientific">Crinalium epipsammum PCC 9333</name>
    <dbReference type="NCBI Taxonomy" id="1173022"/>
    <lineage>
        <taxon>Bacteria</taxon>
        <taxon>Bacillati</taxon>
        <taxon>Cyanobacteriota</taxon>
        <taxon>Cyanophyceae</taxon>
        <taxon>Gomontiellales</taxon>
        <taxon>Gomontiellaceae</taxon>
        <taxon>Crinalium</taxon>
    </lineage>
</organism>
<dbReference type="PIRSF" id="PIRSF007398">
    <property type="entry name" value="Sll0148_caspase"/>
    <property type="match status" value="1"/>
</dbReference>
<dbReference type="STRING" id="1173022.Cri9333_4575"/>
<keyword evidence="3" id="KW-1185">Reference proteome</keyword>
<dbReference type="KEGG" id="cep:Cri9333_4575"/>
<dbReference type="Gene3D" id="3.40.50.1460">
    <property type="match status" value="1"/>
</dbReference>
<dbReference type="SUPFAM" id="SSF52129">
    <property type="entry name" value="Caspase-like"/>
    <property type="match status" value="1"/>
</dbReference>
<dbReference type="InterPro" id="IPR011189">
    <property type="entry name" value="UCP_caspase_lke"/>
</dbReference>
<dbReference type="PANTHER" id="PTHR48104:SF30">
    <property type="entry name" value="METACASPASE-1"/>
    <property type="match status" value="1"/>
</dbReference>
<dbReference type="InterPro" id="IPR011600">
    <property type="entry name" value="Pept_C14_caspase"/>
</dbReference>